<comment type="caution">
    <text evidence="2">The sequence shown here is derived from an EMBL/GenBank/DDBJ whole genome shotgun (WGS) entry which is preliminary data.</text>
</comment>
<gene>
    <name evidence="2" type="ORF">D8M04_08940</name>
</gene>
<evidence type="ECO:0000313" key="2">
    <source>
        <dbReference type="EMBL" id="RLL44990.1"/>
    </source>
</evidence>
<keyword evidence="3" id="KW-1185">Reference proteome</keyword>
<dbReference type="Proteomes" id="UP000270219">
    <property type="component" value="Unassembled WGS sequence"/>
</dbReference>
<sequence>MPNIWTHILFSEEVIDAIDQSFLTTDYEAYIKLGAQGPDPFFYHNFWSWIKNKSVHEVGMALHTKNCGTFLMDMIQSATNMSYEIKAYVIGFVTHHILDRNAHPYIHYAAGYEGNNHAKLEIIIDTLMMEKFHHVKTWKTQVYKEIYIGKSLDNDIRDFLHQKITKHYPGLHPKSGKYISKAYKDMILALKLLSDPYGWKNKLFGSLINPFSHQPIKDNIDYLNTNHHTWHHSATGEEMNESFIDLYNQARVEGIEVVREILRYWDNNNEFTEKRLSQLVGNISYDTGKPLELQLENKYSYPII</sequence>
<dbReference type="RefSeq" id="WP_121522579.1">
    <property type="nucleotide sequence ID" value="NZ_RCHR01000003.1"/>
</dbReference>
<accession>A0A498DAD5</accession>
<proteinExistence type="predicted"/>
<dbReference type="OrthoDB" id="9810528at2"/>
<evidence type="ECO:0000259" key="1">
    <source>
        <dbReference type="Pfam" id="PF00882"/>
    </source>
</evidence>
<dbReference type="EMBL" id="RCHR01000003">
    <property type="protein sequence ID" value="RLL44990.1"/>
    <property type="molecule type" value="Genomic_DNA"/>
</dbReference>
<protein>
    <recommendedName>
        <fullName evidence="1">Phospholipase C/D domain-containing protein</fullName>
    </recommendedName>
</protein>
<dbReference type="AlphaFoldDB" id="A0A498DAD5"/>
<organism evidence="2 3">
    <name type="scientific">Oceanobacillus piezotolerans</name>
    <dbReference type="NCBI Taxonomy" id="2448030"/>
    <lineage>
        <taxon>Bacteria</taxon>
        <taxon>Bacillati</taxon>
        <taxon>Bacillota</taxon>
        <taxon>Bacilli</taxon>
        <taxon>Bacillales</taxon>
        <taxon>Bacillaceae</taxon>
        <taxon>Oceanobacillus</taxon>
    </lineage>
</organism>
<reference evidence="2 3" key="1">
    <citation type="submission" date="2018-10" db="EMBL/GenBank/DDBJ databases">
        <title>Oceanobacillus sp. YLB-02 draft genome.</title>
        <authorList>
            <person name="Yu L."/>
        </authorList>
    </citation>
    <scope>NUCLEOTIDE SEQUENCE [LARGE SCALE GENOMIC DNA]</scope>
    <source>
        <strain evidence="2 3">YLB-02</strain>
    </source>
</reference>
<feature type="domain" description="Phospholipase C/D" evidence="1">
    <location>
        <begin position="6"/>
        <end position="165"/>
    </location>
</feature>
<dbReference type="Pfam" id="PF00882">
    <property type="entry name" value="Zn_dep_PLPC"/>
    <property type="match status" value="1"/>
</dbReference>
<evidence type="ECO:0000313" key="3">
    <source>
        <dbReference type="Proteomes" id="UP000270219"/>
    </source>
</evidence>
<name>A0A498DAD5_9BACI</name>
<dbReference type="InterPro" id="IPR029002">
    <property type="entry name" value="PLPC/GPLD1"/>
</dbReference>